<dbReference type="GO" id="GO:0097510">
    <property type="term" value="P:base-excision repair, AP site formation via deaminated base removal"/>
    <property type="evidence" value="ECO:0007669"/>
    <property type="project" value="TreeGrafter"/>
</dbReference>
<comment type="catalytic activity">
    <reaction evidence="1 10 12">
        <text>Hydrolyzes single-stranded DNA or mismatched double-stranded DNA and polynucleotides, releasing free uracil.</text>
        <dbReference type="EC" id="3.2.2.27"/>
    </reaction>
</comment>
<dbReference type="GO" id="GO:0004844">
    <property type="term" value="F:uracil DNA N-glycosylase activity"/>
    <property type="evidence" value="ECO:0007669"/>
    <property type="project" value="UniProtKB-UniRule"/>
</dbReference>
<dbReference type="InterPro" id="IPR036895">
    <property type="entry name" value="Uracil-DNA_glycosylase-like_sf"/>
</dbReference>
<comment type="similarity">
    <text evidence="3 10 12">Belongs to the uracil-DNA glycosylase (UDG) superfamily. UNG family.</text>
</comment>
<keyword evidence="15" id="KW-1185">Reference proteome</keyword>
<dbReference type="Proteomes" id="UP000679220">
    <property type="component" value="Unassembled WGS sequence"/>
</dbReference>
<evidence type="ECO:0000256" key="7">
    <source>
        <dbReference type="ARBA" id="ARBA00022763"/>
    </source>
</evidence>
<evidence type="ECO:0000313" key="14">
    <source>
        <dbReference type="EMBL" id="MBR8534841.1"/>
    </source>
</evidence>
<keyword evidence="9 10" id="KW-0234">DNA repair</keyword>
<feature type="active site" description="Proton acceptor" evidence="10 11">
    <location>
        <position position="65"/>
    </location>
</feature>
<protein>
    <recommendedName>
        <fullName evidence="5 10">Uracil-DNA glycosylase</fullName>
        <shortName evidence="10">UDG</shortName>
        <ecNumber evidence="4 10">3.2.2.27</ecNumber>
    </recommendedName>
</protein>
<dbReference type="HAMAP" id="MF_00148">
    <property type="entry name" value="UDG"/>
    <property type="match status" value="1"/>
</dbReference>
<comment type="caution">
    <text evidence="14">The sequence shown here is derived from an EMBL/GenBank/DDBJ whole genome shotgun (WGS) entry which is preliminary data.</text>
</comment>
<dbReference type="EMBL" id="JAGTAR010000004">
    <property type="protein sequence ID" value="MBR8534841.1"/>
    <property type="molecule type" value="Genomic_DNA"/>
</dbReference>
<keyword evidence="14" id="KW-0326">Glycosidase</keyword>
<gene>
    <name evidence="10 14" type="primary">ung</name>
    <name evidence="14" type="ORF">KDU71_04655</name>
</gene>
<dbReference type="CDD" id="cd10027">
    <property type="entry name" value="UDG-F1-like"/>
    <property type="match status" value="1"/>
</dbReference>
<evidence type="ECO:0000256" key="2">
    <source>
        <dbReference type="ARBA" id="ARBA00002631"/>
    </source>
</evidence>
<evidence type="ECO:0000256" key="1">
    <source>
        <dbReference type="ARBA" id="ARBA00001400"/>
    </source>
</evidence>
<comment type="subcellular location">
    <subcellularLocation>
        <location evidence="10">Cytoplasm</location>
    </subcellularLocation>
</comment>
<evidence type="ECO:0000313" key="15">
    <source>
        <dbReference type="Proteomes" id="UP000679220"/>
    </source>
</evidence>
<dbReference type="EC" id="3.2.2.27" evidence="4 10"/>
<dbReference type="NCBIfam" id="NF003588">
    <property type="entry name" value="PRK05254.1-1"/>
    <property type="match status" value="1"/>
</dbReference>
<dbReference type="PANTHER" id="PTHR11264">
    <property type="entry name" value="URACIL-DNA GLYCOSYLASE"/>
    <property type="match status" value="1"/>
</dbReference>
<dbReference type="NCBIfam" id="NF003589">
    <property type="entry name" value="PRK05254.1-2"/>
    <property type="match status" value="1"/>
</dbReference>
<sequence length="220" mass="24843">MDVKIEAGWKQVLQPEFDKSYFESLTHFVKNEYQTKTVYPPAAQIFNAFDLCPFEQTKVVILGQDPYHGPNQAHGLCFSVNEGIKMPPSLVNIYKELHNDVGIDIPRHGNLEHWAKQGVLLLNATLTVEAHQAGSHQKKGWEQFTDAVIKTVADDLNNVVFLLWGAYAQKKAQLIDPQRHLILKSVHPSPLSAHRGFFGNKHFSQTNEYLVANGKTAISW</sequence>
<dbReference type="InterPro" id="IPR018085">
    <property type="entry name" value="Ura-DNA_Glyclase_AS"/>
</dbReference>
<dbReference type="InterPro" id="IPR005122">
    <property type="entry name" value="Uracil-DNA_glycosylase-like"/>
</dbReference>
<evidence type="ECO:0000256" key="4">
    <source>
        <dbReference type="ARBA" id="ARBA00012030"/>
    </source>
</evidence>
<name>A0A941IUR8_9BACT</name>
<evidence type="ECO:0000256" key="6">
    <source>
        <dbReference type="ARBA" id="ARBA00022490"/>
    </source>
</evidence>
<evidence type="ECO:0000259" key="13">
    <source>
        <dbReference type="SMART" id="SM00986"/>
    </source>
</evidence>
<keyword evidence="8 10" id="KW-0378">Hydrolase</keyword>
<dbReference type="NCBIfam" id="NF003591">
    <property type="entry name" value="PRK05254.1-4"/>
    <property type="match status" value="1"/>
</dbReference>
<reference evidence="14" key="2">
    <citation type="submission" date="2021-04" db="EMBL/GenBank/DDBJ databases">
        <authorList>
            <person name="Zhang T."/>
            <person name="Zhang Y."/>
            <person name="Lu D."/>
            <person name="Zuo D."/>
            <person name="Du Z."/>
        </authorList>
    </citation>
    <scope>NUCLEOTIDE SEQUENCE</scope>
    <source>
        <strain evidence="14">JR1</strain>
    </source>
</reference>
<accession>A0A941IUR8</accession>
<evidence type="ECO:0000256" key="3">
    <source>
        <dbReference type="ARBA" id="ARBA00008184"/>
    </source>
</evidence>
<keyword evidence="6 10" id="KW-0963">Cytoplasm</keyword>
<dbReference type="PROSITE" id="PS00130">
    <property type="entry name" value="U_DNA_GLYCOSYLASE"/>
    <property type="match status" value="1"/>
</dbReference>
<evidence type="ECO:0000256" key="12">
    <source>
        <dbReference type="RuleBase" id="RU003780"/>
    </source>
</evidence>
<evidence type="ECO:0000256" key="5">
    <source>
        <dbReference type="ARBA" id="ARBA00018429"/>
    </source>
</evidence>
<reference evidence="14" key="1">
    <citation type="journal article" date="2018" name="Int. J. Syst. Evol. Microbiol.">
        <title>Carboxylicivirga sediminis sp. nov., isolated from coastal sediment.</title>
        <authorList>
            <person name="Wang F.Q."/>
            <person name="Ren L.H."/>
            <person name="Zou R.J."/>
            <person name="Sun Y.Z."/>
            <person name="Liu X.J."/>
            <person name="Jiang F."/>
            <person name="Liu L.J."/>
        </authorList>
    </citation>
    <scope>NUCLEOTIDE SEQUENCE</scope>
    <source>
        <strain evidence="14">JR1</strain>
    </source>
</reference>
<dbReference type="InterPro" id="IPR002043">
    <property type="entry name" value="UDG_fam1"/>
</dbReference>
<keyword evidence="7 10" id="KW-0227">DNA damage</keyword>
<dbReference type="AlphaFoldDB" id="A0A941IUR8"/>
<evidence type="ECO:0000256" key="8">
    <source>
        <dbReference type="ARBA" id="ARBA00022801"/>
    </source>
</evidence>
<dbReference type="SMART" id="SM00986">
    <property type="entry name" value="UDG"/>
    <property type="match status" value="1"/>
</dbReference>
<dbReference type="SUPFAM" id="SSF52141">
    <property type="entry name" value="Uracil-DNA glycosylase-like"/>
    <property type="match status" value="1"/>
</dbReference>
<dbReference type="RefSeq" id="WP_212188745.1">
    <property type="nucleotide sequence ID" value="NZ_JAGTAR010000004.1"/>
</dbReference>
<dbReference type="FunFam" id="3.40.470.10:FF:000001">
    <property type="entry name" value="Uracil-DNA glycosylase"/>
    <property type="match status" value="1"/>
</dbReference>
<dbReference type="SMART" id="SM00987">
    <property type="entry name" value="UreE_C"/>
    <property type="match status" value="1"/>
</dbReference>
<dbReference type="GO" id="GO:0005737">
    <property type="term" value="C:cytoplasm"/>
    <property type="evidence" value="ECO:0007669"/>
    <property type="project" value="UniProtKB-SubCell"/>
</dbReference>
<proteinExistence type="inferred from homology"/>
<organism evidence="14 15">
    <name type="scientific">Carboxylicivirga sediminis</name>
    <dbReference type="NCBI Taxonomy" id="2006564"/>
    <lineage>
        <taxon>Bacteria</taxon>
        <taxon>Pseudomonadati</taxon>
        <taxon>Bacteroidota</taxon>
        <taxon>Bacteroidia</taxon>
        <taxon>Marinilabiliales</taxon>
        <taxon>Marinilabiliaceae</taxon>
        <taxon>Carboxylicivirga</taxon>
    </lineage>
</organism>
<dbReference type="NCBIfam" id="NF003592">
    <property type="entry name" value="PRK05254.1-5"/>
    <property type="match status" value="1"/>
</dbReference>
<dbReference type="NCBIfam" id="TIGR00628">
    <property type="entry name" value="ung"/>
    <property type="match status" value="1"/>
</dbReference>
<dbReference type="Gene3D" id="3.40.470.10">
    <property type="entry name" value="Uracil-DNA glycosylase-like domain"/>
    <property type="match status" value="1"/>
</dbReference>
<dbReference type="PANTHER" id="PTHR11264:SF0">
    <property type="entry name" value="URACIL-DNA GLYCOSYLASE"/>
    <property type="match status" value="1"/>
</dbReference>
<feature type="domain" description="Uracil-DNA glycosylase-like" evidence="13">
    <location>
        <begin position="50"/>
        <end position="210"/>
    </location>
</feature>
<dbReference type="Pfam" id="PF03167">
    <property type="entry name" value="UDG"/>
    <property type="match status" value="1"/>
</dbReference>
<evidence type="ECO:0000256" key="11">
    <source>
        <dbReference type="PROSITE-ProRule" id="PRU10072"/>
    </source>
</evidence>
<evidence type="ECO:0000256" key="9">
    <source>
        <dbReference type="ARBA" id="ARBA00023204"/>
    </source>
</evidence>
<comment type="function">
    <text evidence="2 10 12">Excises uracil residues from the DNA which can arise as a result of misincorporation of dUMP residues by DNA polymerase or due to deamination of cytosine.</text>
</comment>
<evidence type="ECO:0000256" key="10">
    <source>
        <dbReference type="HAMAP-Rule" id="MF_00148"/>
    </source>
</evidence>